<organism evidence="1 2">
    <name type="scientific">Bradyrhizobium zhanjiangense</name>
    <dbReference type="NCBI Taxonomy" id="1325107"/>
    <lineage>
        <taxon>Bacteria</taxon>
        <taxon>Pseudomonadati</taxon>
        <taxon>Pseudomonadota</taxon>
        <taxon>Alphaproteobacteria</taxon>
        <taxon>Hyphomicrobiales</taxon>
        <taxon>Nitrobacteraceae</taxon>
        <taxon>Bradyrhizobium</taxon>
    </lineage>
</organism>
<comment type="caution">
    <text evidence="1">The sequence shown here is derived from an EMBL/GenBank/DDBJ whole genome shotgun (WGS) entry which is preliminary data.</text>
</comment>
<dbReference type="AlphaFoldDB" id="A0A4V1L201"/>
<dbReference type="Proteomes" id="UP000290565">
    <property type="component" value="Unassembled WGS sequence"/>
</dbReference>
<gene>
    <name evidence="1" type="ORF">XH94_35430</name>
</gene>
<sequence length="157" mass="16788">IGHWSLAGPISTGRDLLSERLVWPFEVVDFPPGVEGTLRLCEIAELSQCEHLSREGAVESFILAAALRVIWAAADDGDAKLEQPHREPCPSLAGRITPGRTIVDEEGLREPVVAKGLLQAAAHGICALIGTGLQTQIIAGVVIHHRQRMALGIIAEP</sequence>
<dbReference type="EMBL" id="LBJM01000148">
    <property type="protein sequence ID" value="RXH26900.1"/>
    <property type="molecule type" value="Genomic_DNA"/>
</dbReference>
<feature type="non-terminal residue" evidence="1">
    <location>
        <position position="157"/>
    </location>
</feature>
<accession>A0A4V1L201</accession>
<reference evidence="1 2" key="1">
    <citation type="submission" date="2015-04" db="EMBL/GenBank/DDBJ databases">
        <title>Comparative genomics of rhizobia nodulating Arachis hypogaea in China.</title>
        <authorList>
            <person name="Li Y."/>
        </authorList>
    </citation>
    <scope>NUCLEOTIDE SEQUENCE [LARGE SCALE GENOMIC DNA]</scope>
    <source>
        <strain evidence="1 2">CCBAU 51787</strain>
    </source>
</reference>
<feature type="non-terminal residue" evidence="1">
    <location>
        <position position="1"/>
    </location>
</feature>
<evidence type="ECO:0000313" key="2">
    <source>
        <dbReference type="Proteomes" id="UP000290565"/>
    </source>
</evidence>
<name>A0A4V1L201_9BRAD</name>
<proteinExistence type="predicted"/>
<protein>
    <submittedName>
        <fullName evidence="1">Uncharacterized protein</fullName>
    </submittedName>
</protein>
<evidence type="ECO:0000313" key="1">
    <source>
        <dbReference type="EMBL" id="RXH26900.1"/>
    </source>
</evidence>